<dbReference type="InterPro" id="IPR015421">
    <property type="entry name" value="PyrdxlP-dep_Trfase_major"/>
</dbReference>
<dbReference type="Gene3D" id="3.40.640.10">
    <property type="entry name" value="Type I PLP-dependent aspartate aminotransferase-like (Major domain)"/>
    <property type="match status" value="1"/>
</dbReference>
<dbReference type="InterPro" id="IPR015422">
    <property type="entry name" value="PyrdxlP-dep_Trfase_small"/>
</dbReference>
<protein>
    <submittedName>
        <fullName evidence="6">Erythromycin biosynthesis sensory transduction protein eryC1</fullName>
    </submittedName>
</protein>
<comment type="similarity">
    <text evidence="2 5">Belongs to the DegT/DnrJ/EryC1 family.</text>
</comment>
<evidence type="ECO:0000313" key="6">
    <source>
        <dbReference type="EMBL" id="PCI29612.1"/>
    </source>
</evidence>
<dbReference type="EMBL" id="NVSR01000012">
    <property type="protein sequence ID" value="PCI29612.1"/>
    <property type="molecule type" value="Genomic_DNA"/>
</dbReference>
<name>A0A2A4T7X3_9DELT</name>
<organism evidence="6 7">
    <name type="scientific">SAR324 cluster bacterium</name>
    <dbReference type="NCBI Taxonomy" id="2024889"/>
    <lineage>
        <taxon>Bacteria</taxon>
        <taxon>Deltaproteobacteria</taxon>
        <taxon>SAR324 cluster</taxon>
    </lineage>
</organism>
<dbReference type="GO" id="GO:0030170">
    <property type="term" value="F:pyridoxal phosphate binding"/>
    <property type="evidence" value="ECO:0007669"/>
    <property type="project" value="UniProtKB-ARBA"/>
</dbReference>
<dbReference type="AlphaFoldDB" id="A0A2A4T7X3"/>
<evidence type="ECO:0000256" key="1">
    <source>
        <dbReference type="ARBA" id="ARBA00022898"/>
    </source>
</evidence>
<dbReference type="SUPFAM" id="SSF53383">
    <property type="entry name" value="PLP-dependent transferases"/>
    <property type="match status" value="1"/>
</dbReference>
<comment type="caution">
    <text evidence="6">The sequence shown here is derived from an EMBL/GenBank/DDBJ whole genome shotgun (WGS) entry which is preliminary data.</text>
</comment>
<dbReference type="GO" id="GO:0000271">
    <property type="term" value="P:polysaccharide biosynthetic process"/>
    <property type="evidence" value="ECO:0007669"/>
    <property type="project" value="TreeGrafter"/>
</dbReference>
<dbReference type="GO" id="GO:0008483">
    <property type="term" value="F:transaminase activity"/>
    <property type="evidence" value="ECO:0007669"/>
    <property type="project" value="TreeGrafter"/>
</dbReference>
<proteinExistence type="inferred from homology"/>
<evidence type="ECO:0000256" key="2">
    <source>
        <dbReference type="ARBA" id="ARBA00037999"/>
    </source>
</evidence>
<dbReference type="PANTHER" id="PTHR30244:SF36">
    <property type="entry name" value="3-OXO-GLUCOSE-6-PHOSPHATE:GLUTAMATE AMINOTRANSFERASE"/>
    <property type="match status" value="1"/>
</dbReference>
<dbReference type="InterPro" id="IPR015424">
    <property type="entry name" value="PyrdxlP-dep_Trfase"/>
</dbReference>
<sequence>MDLSLAVHPIFDQVDAWHMDIIQNTAFAGGSHVTAFEKEFAEYCGAKHAVGVASGTDALRFALVALGVQPGDEVITVPNTFIATTEAISQAGAKPVFVDVLPDTYNMNPESIEAKITDKTKVILPVHLYGQIVDMDPILAIAEKHGLKVLEDACQAHGAEYKGRRAGSIGHAAAFSLYPGKNLGAYGEAGCAVTNDPEVAATMACLKDHGQSRKYYHKMEGYNGRMDNLQAAACRAKLPLMDDWNQSRREVAQFYKKYLGDCAQVSLPTVPEENTPVFHIFIVLVDEPQKLHQYLQEQGIFSSFHYPVPLHLQDAYQDRGEGIGSYPVTEKCADSLLSLPMFPELTEAQVKRVCDTIKKFYE</sequence>
<evidence type="ECO:0000313" key="7">
    <source>
        <dbReference type="Proteomes" id="UP000218113"/>
    </source>
</evidence>
<accession>A0A2A4T7X3</accession>
<evidence type="ECO:0000256" key="3">
    <source>
        <dbReference type="PIRSR" id="PIRSR000390-1"/>
    </source>
</evidence>
<gene>
    <name evidence="6" type="ORF">COB67_03770</name>
</gene>
<dbReference type="CDD" id="cd00616">
    <property type="entry name" value="AHBA_syn"/>
    <property type="match status" value="1"/>
</dbReference>
<dbReference type="PIRSF" id="PIRSF000390">
    <property type="entry name" value="PLP_StrS"/>
    <property type="match status" value="1"/>
</dbReference>
<dbReference type="InterPro" id="IPR000653">
    <property type="entry name" value="DegT/StrS_aminotransferase"/>
</dbReference>
<evidence type="ECO:0000256" key="5">
    <source>
        <dbReference type="RuleBase" id="RU004508"/>
    </source>
</evidence>
<dbReference type="Gene3D" id="3.90.1150.10">
    <property type="entry name" value="Aspartate Aminotransferase, domain 1"/>
    <property type="match status" value="1"/>
</dbReference>
<keyword evidence="1 4" id="KW-0663">Pyridoxal phosphate</keyword>
<dbReference type="PANTHER" id="PTHR30244">
    <property type="entry name" value="TRANSAMINASE"/>
    <property type="match status" value="1"/>
</dbReference>
<dbReference type="FunFam" id="3.40.640.10:FF:000089">
    <property type="entry name" value="Aminotransferase, DegT/DnrJ/EryC1/StrS family"/>
    <property type="match status" value="1"/>
</dbReference>
<dbReference type="Pfam" id="PF01041">
    <property type="entry name" value="DegT_DnrJ_EryC1"/>
    <property type="match status" value="1"/>
</dbReference>
<dbReference type="Proteomes" id="UP000218113">
    <property type="component" value="Unassembled WGS sequence"/>
</dbReference>
<evidence type="ECO:0000256" key="4">
    <source>
        <dbReference type="PIRSR" id="PIRSR000390-2"/>
    </source>
</evidence>
<reference evidence="7" key="1">
    <citation type="submission" date="2017-08" db="EMBL/GenBank/DDBJ databases">
        <title>A dynamic microbial community with high functional redundancy inhabits the cold, oxic subseafloor aquifer.</title>
        <authorList>
            <person name="Tully B.J."/>
            <person name="Wheat C.G."/>
            <person name="Glazer B.T."/>
            <person name="Huber J.A."/>
        </authorList>
    </citation>
    <scope>NUCLEOTIDE SEQUENCE [LARGE SCALE GENOMIC DNA]</scope>
</reference>
<feature type="modified residue" description="N6-(pyridoxal phosphate)lysine" evidence="4">
    <location>
        <position position="181"/>
    </location>
</feature>
<feature type="active site" description="Proton acceptor" evidence="3">
    <location>
        <position position="181"/>
    </location>
</feature>